<feature type="transmembrane region" description="Helical" evidence="1">
    <location>
        <begin position="98"/>
        <end position="119"/>
    </location>
</feature>
<keyword evidence="1" id="KW-1133">Transmembrane helix</keyword>
<comment type="caution">
    <text evidence="2">The sequence shown here is derived from an EMBL/GenBank/DDBJ whole genome shotgun (WGS) entry which is preliminary data.</text>
</comment>
<evidence type="ECO:0000256" key="1">
    <source>
        <dbReference type="SAM" id="Phobius"/>
    </source>
</evidence>
<gene>
    <name evidence="2" type="ORF">F8M41_010159</name>
</gene>
<organism evidence="2 3">
    <name type="scientific">Gigaspora margarita</name>
    <dbReference type="NCBI Taxonomy" id="4874"/>
    <lineage>
        <taxon>Eukaryota</taxon>
        <taxon>Fungi</taxon>
        <taxon>Fungi incertae sedis</taxon>
        <taxon>Mucoromycota</taxon>
        <taxon>Glomeromycotina</taxon>
        <taxon>Glomeromycetes</taxon>
        <taxon>Diversisporales</taxon>
        <taxon>Gigasporaceae</taxon>
        <taxon>Gigaspora</taxon>
    </lineage>
</organism>
<accession>A0A8H3X2U7</accession>
<name>A0A8H3X2U7_GIGMA</name>
<keyword evidence="1" id="KW-0472">Membrane</keyword>
<sequence length="127" mass="14711">MIFSDSMLNQEILDIPKKLLFASLFFKYCDDQHPELRKKRKKPNNENSDNTEELTYEEIFGILNDDIVDLLAFKSIDAEGTLREKIVKKNATQRVQEYLKSLLNLFLYCITFGLVFSVGNPLGGNRE</sequence>
<proteinExistence type="predicted"/>
<dbReference type="EMBL" id="WTPW01002128">
    <property type="protein sequence ID" value="KAF0395998.1"/>
    <property type="molecule type" value="Genomic_DNA"/>
</dbReference>
<evidence type="ECO:0000313" key="3">
    <source>
        <dbReference type="Proteomes" id="UP000439903"/>
    </source>
</evidence>
<evidence type="ECO:0000313" key="2">
    <source>
        <dbReference type="EMBL" id="KAF0395998.1"/>
    </source>
</evidence>
<keyword evidence="1" id="KW-0812">Transmembrane</keyword>
<dbReference type="OrthoDB" id="2479036at2759"/>
<dbReference type="AlphaFoldDB" id="A0A8H3X2U7"/>
<protein>
    <submittedName>
        <fullName evidence="2">Uncharacterized protein</fullName>
    </submittedName>
</protein>
<dbReference type="Proteomes" id="UP000439903">
    <property type="component" value="Unassembled WGS sequence"/>
</dbReference>
<keyword evidence="3" id="KW-1185">Reference proteome</keyword>
<reference evidence="2 3" key="1">
    <citation type="journal article" date="2019" name="Environ. Microbiol.">
        <title>At the nexus of three kingdoms: the genome of the mycorrhizal fungus Gigaspora margarita provides insights into plant, endobacterial and fungal interactions.</title>
        <authorList>
            <person name="Venice F."/>
            <person name="Ghignone S."/>
            <person name="Salvioli di Fossalunga A."/>
            <person name="Amselem J."/>
            <person name="Novero M."/>
            <person name="Xianan X."/>
            <person name="Sedzielewska Toro K."/>
            <person name="Morin E."/>
            <person name="Lipzen A."/>
            <person name="Grigoriev I.V."/>
            <person name="Henrissat B."/>
            <person name="Martin F.M."/>
            <person name="Bonfante P."/>
        </authorList>
    </citation>
    <scope>NUCLEOTIDE SEQUENCE [LARGE SCALE GENOMIC DNA]</scope>
    <source>
        <strain evidence="2 3">BEG34</strain>
    </source>
</reference>